<name>A0A672GSZ0_SALFA</name>
<evidence type="ECO:0000256" key="1">
    <source>
        <dbReference type="ARBA" id="ARBA00004123"/>
    </source>
</evidence>
<dbReference type="InParanoid" id="A0A672GSZ0"/>
<dbReference type="GO" id="GO:0008270">
    <property type="term" value="F:zinc ion binding"/>
    <property type="evidence" value="ECO:0007669"/>
    <property type="project" value="UniProtKB-KW"/>
</dbReference>
<dbReference type="AlphaFoldDB" id="A0A672GSZ0"/>
<reference evidence="13" key="2">
    <citation type="submission" date="2025-08" db="UniProtKB">
        <authorList>
            <consortium name="Ensembl"/>
        </authorList>
    </citation>
    <scope>IDENTIFICATION</scope>
</reference>
<dbReference type="PANTHER" id="PTHR23235">
    <property type="entry name" value="KRUEPPEL-LIKE TRANSCRIPTION FACTOR"/>
    <property type="match status" value="1"/>
</dbReference>
<keyword evidence="9" id="KW-0804">Transcription</keyword>
<dbReference type="OMA" id="PDIVEFM"/>
<dbReference type="GO" id="GO:0000981">
    <property type="term" value="F:DNA-binding transcription factor activity, RNA polymerase II-specific"/>
    <property type="evidence" value="ECO:0007669"/>
    <property type="project" value="TreeGrafter"/>
</dbReference>
<keyword evidence="6" id="KW-0862">Zinc</keyword>
<comment type="similarity">
    <text evidence="2">Belongs to the krueppel C2H2-type zinc-finger protein family.</text>
</comment>
<reference evidence="13" key="3">
    <citation type="submission" date="2025-09" db="UniProtKB">
        <authorList>
            <consortium name="Ensembl"/>
        </authorList>
    </citation>
    <scope>IDENTIFICATION</scope>
</reference>
<dbReference type="FunFam" id="3.30.160.60:FF:002343">
    <property type="entry name" value="Zinc finger protein 33A"/>
    <property type="match status" value="1"/>
</dbReference>
<dbReference type="Ensembl" id="ENSSFAT00005022278.1">
    <property type="protein sequence ID" value="ENSSFAP00005021367.1"/>
    <property type="gene ID" value="ENSSFAG00005011157.1"/>
</dbReference>
<dbReference type="Proteomes" id="UP000472267">
    <property type="component" value="Chromosome 20"/>
</dbReference>
<feature type="domain" description="C2H2-type" evidence="12">
    <location>
        <begin position="316"/>
        <end position="343"/>
    </location>
</feature>
<dbReference type="RefSeq" id="XP_029974392.1">
    <property type="nucleotide sequence ID" value="XM_030118532.1"/>
</dbReference>
<evidence type="ECO:0000256" key="3">
    <source>
        <dbReference type="ARBA" id="ARBA00022723"/>
    </source>
</evidence>
<reference evidence="13" key="1">
    <citation type="submission" date="2019-06" db="EMBL/GenBank/DDBJ databases">
        <authorList>
            <consortium name="Wellcome Sanger Institute Data Sharing"/>
        </authorList>
    </citation>
    <scope>NUCLEOTIDE SEQUENCE [LARGE SCALE GENOMIC DNA]</scope>
</reference>
<feature type="domain" description="C2H2-type" evidence="12">
    <location>
        <begin position="288"/>
        <end position="315"/>
    </location>
</feature>
<dbReference type="SMART" id="SM00355">
    <property type="entry name" value="ZnF_C2H2"/>
    <property type="match status" value="4"/>
</dbReference>
<gene>
    <name evidence="13" type="primary">LOC115407953</name>
</gene>
<dbReference type="GeneID" id="115407953"/>
<dbReference type="Pfam" id="PF00096">
    <property type="entry name" value="zf-C2H2"/>
    <property type="match status" value="4"/>
</dbReference>
<dbReference type="GO" id="GO:0005634">
    <property type="term" value="C:nucleus"/>
    <property type="evidence" value="ECO:0007669"/>
    <property type="project" value="UniProtKB-SubCell"/>
</dbReference>
<keyword evidence="4" id="KW-0677">Repeat</keyword>
<dbReference type="InterPro" id="IPR036236">
    <property type="entry name" value="Znf_C2H2_sf"/>
</dbReference>
<keyword evidence="14" id="KW-1185">Reference proteome</keyword>
<dbReference type="PANTHER" id="PTHR23235:SF142">
    <property type="entry name" value="ZINC FINGER PROTEIN 384"/>
    <property type="match status" value="1"/>
</dbReference>
<evidence type="ECO:0000313" key="14">
    <source>
        <dbReference type="Proteomes" id="UP000472267"/>
    </source>
</evidence>
<dbReference type="FunFam" id="3.30.160.60:FF:000100">
    <property type="entry name" value="Zinc finger 45-like"/>
    <property type="match status" value="1"/>
</dbReference>
<organism evidence="13 14">
    <name type="scientific">Salarias fasciatus</name>
    <name type="common">Jewelled blenny</name>
    <name type="synonym">Blennius fasciatus</name>
    <dbReference type="NCBI Taxonomy" id="181472"/>
    <lineage>
        <taxon>Eukaryota</taxon>
        <taxon>Metazoa</taxon>
        <taxon>Chordata</taxon>
        <taxon>Craniata</taxon>
        <taxon>Vertebrata</taxon>
        <taxon>Euteleostomi</taxon>
        <taxon>Actinopterygii</taxon>
        <taxon>Neopterygii</taxon>
        <taxon>Teleostei</taxon>
        <taxon>Neoteleostei</taxon>
        <taxon>Acanthomorphata</taxon>
        <taxon>Ovalentaria</taxon>
        <taxon>Blenniimorphae</taxon>
        <taxon>Blenniiformes</taxon>
        <taxon>Blennioidei</taxon>
        <taxon>Blenniidae</taxon>
        <taxon>Salariinae</taxon>
        <taxon>Salarias</taxon>
    </lineage>
</organism>
<dbReference type="FunFam" id="3.30.160.60:FF:001174">
    <property type="entry name" value="zinc finger protein 527 isoform X1"/>
    <property type="match status" value="1"/>
</dbReference>
<dbReference type="Gene3D" id="3.30.160.60">
    <property type="entry name" value="Classic Zinc Finger"/>
    <property type="match status" value="4"/>
</dbReference>
<dbReference type="InterPro" id="IPR013087">
    <property type="entry name" value="Znf_C2H2_type"/>
</dbReference>
<sequence>MKQGAVCDPPKEAREEETVAAALTRSGAGLSPATKMGSVQALREFINERLAAAALEIFTVFEQTIVQYGEEIGRQRNLLQNNREPEIKTELPQHRDWREEQLFKQETTYCLQQEEPEPRLIKEEQEEPELLQFKEHQEEPEPPQIEEHKDFGTSQEGEQLILKFKGDAFPVPSIEEQNGPNETEVPDTEHFLSLDSEVHAVKHVDSQSTRNAKLKKVKLCQKLNSVTNKKEIIGEICGKSYSQQSELLVHMRSHTGEKSYSCKTCGKSFSSNCYLVRHMRTHTGEKPYSCEICGKNFSDKSNLSAHMRIHTGEKPFSCEICGKRFSRQATLLRHMKIHKEMKS</sequence>
<evidence type="ECO:0000256" key="2">
    <source>
        <dbReference type="ARBA" id="ARBA00006991"/>
    </source>
</evidence>
<dbReference type="PROSITE" id="PS00028">
    <property type="entry name" value="ZINC_FINGER_C2H2_1"/>
    <property type="match status" value="3"/>
</dbReference>
<feature type="domain" description="C2H2-type" evidence="12">
    <location>
        <begin position="237"/>
        <end position="259"/>
    </location>
</feature>
<dbReference type="OrthoDB" id="427030at2759"/>
<accession>A0A672GSZ0</accession>
<keyword evidence="8" id="KW-0238">DNA-binding</keyword>
<comment type="subcellular location">
    <subcellularLocation>
        <location evidence="1">Nucleus</location>
    </subcellularLocation>
</comment>
<evidence type="ECO:0000256" key="8">
    <source>
        <dbReference type="ARBA" id="ARBA00023125"/>
    </source>
</evidence>
<evidence type="ECO:0000256" key="5">
    <source>
        <dbReference type="ARBA" id="ARBA00022771"/>
    </source>
</evidence>
<evidence type="ECO:0000256" key="9">
    <source>
        <dbReference type="ARBA" id="ARBA00023163"/>
    </source>
</evidence>
<keyword evidence="3" id="KW-0479">Metal-binding</keyword>
<dbReference type="FunFam" id="3.30.160.60:FF:001289">
    <property type="entry name" value="Zinc finger protein 574"/>
    <property type="match status" value="1"/>
</dbReference>
<keyword evidence="7" id="KW-0805">Transcription regulation</keyword>
<evidence type="ECO:0000259" key="12">
    <source>
        <dbReference type="PROSITE" id="PS50157"/>
    </source>
</evidence>
<evidence type="ECO:0000313" key="13">
    <source>
        <dbReference type="Ensembl" id="ENSSFAP00005021367.1"/>
    </source>
</evidence>
<dbReference type="PROSITE" id="PS50157">
    <property type="entry name" value="ZINC_FINGER_C2H2_2"/>
    <property type="match status" value="4"/>
</dbReference>
<keyword evidence="10" id="KW-0539">Nucleus</keyword>
<evidence type="ECO:0000256" key="6">
    <source>
        <dbReference type="ARBA" id="ARBA00022833"/>
    </source>
</evidence>
<keyword evidence="5 11" id="KW-0863">Zinc-finger</keyword>
<dbReference type="SUPFAM" id="SSF57667">
    <property type="entry name" value="beta-beta-alpha zinc fingers"/>
    <property type="match status" value="2"/>
</dbReference>
<evidence type="ECO:0000256" key="4">
    <source>
        <dbReference type="ARBA" id="ARBA00022737"/>
    </source>
</evidence>
<protein>
    <submittedName>
        <fullName evidence="13">Zinc finger protein with KRAB and SCAN domains 1-like</fullName>
    </submittedName>
</protein>
<evidence type="ECO:0000256" key="10">
    <source>
        <dbReference type="ARBA" id="ARBA00023242"/>
    </source>
</evidence>
<evidence type="ECO:0000256" key="11">
    <source>
        <dbReference type="PROSITE-ProRule" id="PRU00042"/>
    </source>
</evidence>
<feature type="domain" description="C2H2-type" evidence="12">
    <location>
        <begin position="260"/>
        <end position="287"/>
    </location>
</feature>
<proteinExistence type="inferred from homology"/>
<evidence type="ECO:0000256" key="7">
    <source>
        <dbReference type="ARBA" id="ARBA00023015"/>
    </source>
</evidence>
<dbReference type="GO" id="GO:0000978">
    <property type="term" value="F:RNA polymerase II cis-regulatory region sequence-specific DNA binding"/>
    <property type="evidence" value="ECO:0007669"/>
    <property type="project" value="TreeGrafter"/>
</dbReference>